<evidence type="ECO:0000256" key="1">
    <source>
        <dbReference type="SAM" id="MobiDB-lite"/>
    </source>
</evidence>
<sequence>MPTELSITSAHEGDVAVQHQPSLDIELTTTTPRIGREGGSIAAKSRWRRLRDNLGTITLAVRAAELVPTNQQESNGTAQVTVRRTISPLASTTTKQTYASRPAKRAFSVGGSSGLSISLTANSSSGSQAAFSRVGVRPEDVGSVWSDMVHWVILMMQLEEATISRELATSRLPGHAFLEHEFRGGATSHHSSPSHSPVRGRGRVSSNEGPRSSKQQMSTTQQNSKGNTSTERTINPQNKNSTSQPTRHDDTEQLANLARSFVLPTMSEVLEDLHAGGIRTVGALLRHTPDAAAAQDAKLRALAARIVQEFGAFVLPQHRVMGKVFSRAASAIATSCRAALLPSLFRCPVVVTLAWQGHLYTVSWLPPIATTRPIDASLSAFVTAGCDLLSSVLLGHGKDRPRRKSSVAAGALQGGASAIAAAPSTSASKAASERP</sequence>
<dbReference type="EMBL" id="CYKH01000336">
    <property type="protein sequence ID" value="CUI13113.1"/>
    <property type="molecule type" value="Genomic_DNA"/>
</dbReference>
<feature type="compositionally biased region" description="Polar residues" evidence="1">
    <location>
        <begin position="204"/>
        <end position="245"/>
    </location>
</feature>
<dbReference type="Proteomes" id="UP000051952">
    <property type="component" value="Unassembled WGS sequence"/>
</dbReference>
<keyword evidence="3" id="KW-1185">Reference proteome</keyword>
<accession>A0A0S4KE93</accession>
<evidence type="ECO:0000313" key="3">
    <source>
        <dbReference type="Proteomes" id="UP000051952"/>
    </source>
</evidence>
<protein>
    <submittedName>
        <fullName evidence="2">Uncharacterized protein</fullName>
    </submittedName>
</protein>
<feature type="region of interest" description="Disordered" evidence="1">
    <location>
        <begin position="184"/>
        <end position="249"/>
    </location>
</feature>
<dbReference type="AlphaFoldDB" id="A0A0S4KE93"/>
<feature type="non-terminal residue" evidence="2">
    <location>
        <position position="435"/>
    </location>
</feature>
<organism evidence="2 3">
    <name type="scientific">Bodo saltans</name>
    <name type="common">Flagellated protozoan</name>
    <dbReference type="NCBI Taxonomy" id="75058"/>
    <lineage>
        <taxon>Eukaryota</taxon>
        <taxon>Discoba</taxon>
        <taxon>Euglenozoa</taxon>
        <taxon>Kinetoplastea</taxon>
        <taxon>Metakinetoplastina</taxon>
        <taxon>Eubodonida</taxon>
        <taxon>Bodonidae</taxon>
        <taxon>Bodo</taxon>
    </lineage>
</organism>
<proteinExistence type="predicted"/>
<dbReference type="VEuPathDB" id="TriTrypDB:BSAL_62955"/>
<reference evidence="3" key="1">
    <citation type="submission" date="2015-09" db="EMBL/GenBank/DDBJ databases">
        <authorList>
            <consortium name="Pathogen Informatics"/>
        </authorList>
    </citation>
    <scope>NUCLEOTIDE SEQUENCE [LARGE SCALE GENOMIC DNA]</scope>
    <source>
        <strain evidence="3">Lake Konstanz</strain>
    </source>
</reference>
<feature type="compositionally biased region" description="Low complexity" evidence="1">
    <location>
        <begin position="188"/>
        <end position="197"/>
    </location>
</feature>
<evidence type="ECO:0000313" key="2">
    <source>
        <dbReference type="EMBL" id="CUI13113.1"/>
    </source>
</evidence>
<gene>
    <name evidence="2" type="ORF">BSAL_62955</name>
</gene>
<name>A0A0S4KE93_BODSA</name>